<feature type="compositionally biased region" description="Basic residues" evidence="1">
    <location>
        <begin position="233"/>
        <end position="247"/>
    </location>
</feature>
<feature type="compositionally biased region" description="Gly residues" evidence="1">
    <location>
        <begin position="178"/>
        <end position="187"/>
    </location>
</feature>
<feature type="compositionally biased region" description="Basic and acidic residues" evidence="1">
    <location>
        <begin position="1"/>
        <end position="18"/>
    </location>
</feature>
<comment type="caution">
    <text evidence="2">The sequence shown here is derived from an EMBL/GenBank/DDBJ whole genome shotgun (WGS) entry which is preliminary data.</text>
</comment>
<feature type="region of interest" description="Disordered" evidence="1">
    <location>
        <begin position="173"/>
        <end position="304"/>
    </location>
</feature>
<keyword evidence="3" id="KW-1185">Reference proteome</keyword>
<feature type="compositionally biased region" description="Basic and acidic residues" evidence="1">
    <location>
        <begin position="348"/>
        <end position="358"/>
    </location>
</feature>
<dbReference type="Proteomes" id="UP001215598">
    <property type="component" value="Unassembled WGS sequence"/>
</dbReference>
<name>A0AAD7J165_9AGAR</name>
<evidence type="ECO:0000313" key="3">
    <source>
        <dbReference type="Proteomes" id="UP001215598"/>
    </source>
</evidence>
<sequence>MDSKKGQEAREGEGPVARERRRSGARQIQPNAQEYSAHSNAPSRSPERRHRGTRSPVDLTRVSAAVRAWVAMYGEGGDKEGDGSEGGNEVEVEMGWVCEIRREANAAHVRDIEWMSREGKGKCSGHTLQRIPRKLFCSSCPPSFCSTASCTFPVSSSAASASVRRVAVRGKRPTAGVSCGGRRGGGAVKRRAHTRRRRTHAVVHVHVHASPPLPRNTEELQRGTPAYAARAPRTAHRAPRTPHRAPRTAHPAPRTPHPAPRQKPRAIRTPTQKAKAASVHKPPERAETPAATHPPPPAATPTTARRARKIWLRRVRASESKHERGCPSEHFTRPPFREKRWRIDRVDAPHRERERDGEGVAGAGGWDTGRGTAWEVGGSKTRGGGRG</sequence>
<reference evidence="2" key="1">
    <citation type="submission" date="2023-03" db="EMBL/GenBank/DDBJ databases">
        <title>Massive genome expansion in bonnet fungi (Mycena s.s.) driven by repeated elements and novel gene families across ecological guilds.</title>
        <authorList>
            <consortium name="Lawrence Berkeley National Laboratory"/>
            <person name="Harder C.B."/>
            <person name="Miyauchi S."/>
            <person name="Viragh M."/>
            <person name="Kuo A."/>
            <person name="Thoen E."/>
            <person name="Andreopoulos B."/>
            <person name="Lu D."/>
            <person name="Skrede I."/>
            <person name="Drula E."/>
            <person name="Henrissat B."/>
            <person name="Morin E."/>
            <person name="Kohler A."/>
            <person name="Barry K."/>
            <person name="LaButti K."/>
            <person name="Morin E."/>
            <person name="Salamov A."/>
            <person name="Lipzen A."/>
            <person name="Mereny Z."/>
            <person name="Hegedus B."/>
            <person name="Baldrian P."/>
            <person name="Stursova M."/>
            <person name="Weitz H."/>
            <person name="Taylor A."/>
            <person name="Grigoriev I.V."/>
            <person name="Nagy L.G."/>
            <person name="Martin F."/>
            <person name="Kauserud H."/>
        </authorList>
    </citation>
    <scope>NUCLEOTIDE SEQUENCE</scope>
    <source>
        <strain evidence="2">CBHHK182m</strain>
    </source>
</reference>
<feature type="compositionally biased region" description="Gly residues" evidence="1">
    <location>
        <begin position="359"/>
        <end position="368"/>
    </location>
</feature>
<feature type="compositionally biased region" description="Polar residues" evidence="1">
    <location>
        <begin position="26"/>
        <end position="43"/>
    </location>
</feature>
<evidence type="ECO:0000313" key="2">
    <source>
        <dbReference type="EMBL" id="KAJ7754856.1"/>
    </source>
</evidence>
<feature type="region of interest" description="Disordered" evidence="1">
    <location>
        <begin position="1"/>
        <end position="59"/>
    </location>
</feature>
<evidence type="ECO:0000256" key="1">
    <source>
        <dbReference type="SAM" id="MobiDB-lite"/>
    </source>
</evidence>
<organism evidence="2 3">
    <name type="scientific">Mycena metata</name>
    <dbReference type="NCBI Taxonomy" id="1033252"/>
    <lineage>
        <taxon>Eukaryota</taxon>
        <taxon>Fungi</taxon>
        <taxon>Dikarya</taxon>
        <taxon>Basidiomycota</taxon>
        <taxon>Agaricomycotina</taxon>
        <taxon>Agaricomycetes</taxon>
        <taxon>Agaricomycetidae</taxon>
        <taxon>Agaricales</taxon>
        <taxon>Marasmiineae</taxon>
        <taxon>Mycenaceae</taxon>
        <taxon>Mycena</taxon>
    </lineage>
</organism>
<protein>
    <submittedName>
        <fullName evidence="2">Uncharacterized protein</fullName>
    </submittedName>
</protein>
<dbReference type="AlphaFoldDB" id="A0AAD7J165"/>
<dbReference type="EMBL" id="JARKIB010000051">
    <property type="protein sequence ID" value="KAJ7754856.1"/>
    <property type="molecule type" value="Genomic_DNA"/>
</dbReference>
<accession>A0AAD7J165</accession>
<feature type="region of interest" description="Disordered" evidence="1">
    <location>
        <begin position="348"/>
        <end position="387"/>
    </location>
</feature>
<feature type="compositionally biased region" description="Basic residues" evidence="1">
    <location>
        <begin position="188"/>
        <end position="207"/>
    </location>
</feature>
<proteinExistence type="predicted"/>
<gene>
    <name evidence="2" type="ORF">B0H16DRAFT_1690434</name>
</gene>